<dbReference type="Proteomes" id="UP000001062">
    <property type="component" value="Chromosome"/>
</dbReference>
<reference evidence="1 2" key="1">
    <citation type="journal article" date="2012" name="Stand. Genomic Sci.">
        <title>Complete genome sequence of the melanogenic marine bacterium Marinomonas mediterranea type strain (MMB-1(T)).</title>
        <authorList>
            <person name="Lucas-Elio P."/>
            <person name="Goodwin L."/>
            <person name="Woyke T."/>
            <person name="Pitluck S."/>
            <person name="Nolan M."/>
            <person name="Kyrpides N.C."/>
            <person name="Detter J.C."/>
            <person name="Copeland A."/>
            <person name="Teshima H."/>
            <person name="Bruce D."/>
            <person name="Detter C."/>
            <person name="Tapia R."/>
            <person name="Han S."/>
            <person name="Land M.L."/>
            <person name="Ivanova N."/>
            <person name="Mikhailova N."/>
            <person name="Johnston A.W."/>
            <person name="Sanchez-Amat A."/>
        </authorList>
    </citation>
    <scope>NUCLEOTIDE SEQUENCE [LARGE SCALE GENOMIC DNA]</scope>
    <source>
        <strain evidence="2">ATCC 700492 / JCM 21426 / NBRC 103028 / MMB-1</strain>
    </source>
</reference>
<dbReference type="HOGENOM" id="CLU_1617050_0_0_6"/>
<dbReference type="AlphaFoldDB" id="F2K243"/>
<keyword evidence="2" id="KW-1185">Reference proteome</keyword>
<dbReference type="EMBL" id="CP002583">
    <property type="protein sequence ID" value="ADZ91121.1"/>
    <property type="molecule type" value="Genomic_DNA"/>
</dbReference>
<dbReference type="PATRIC" id="fig|717774.3.peg.1920"/>
<organism evidence="1 2">
    <name type="scientific">Marinomonas mediterranea (strain ATCC 700492 / JCM 21426 / NBRC 103028 / MMB-1)</name>
    <dbReference type="NCBI Taxonomy" id="717774"/>
    <lineage>
        <taxon>Bacteria</taxon>
        <taxon>Pseudomonadati</taxon>
        <taxon>Pseudomonadota</taxon>
        <taxon>Gammaproteobacteria</taxon>
        <taxon>Oceanospirillales</taxon>
        <taxon>Oceanospirillaceae</taxon>
        <taxon>Marinomonas</taxon>
    </lineage>
</organism>
<sequence>MAKEKKYKHTQKLLKIAISEGGYTNVEIARKAGLKESSGSLVSRWRNGKALATERQMQYFINEYGGQLKRRNTHLFYGLSLNEDKSGIMFKYTKLEGEELFSSIVQTCRRVRSTPQYSKNEERMKAIKLVVLEKEQGFALIKLVRAMLFDYNIKNGELIAPKFR</sequence>
<dbReference type="OrthoDB" id="6399689at2"/>
<name>F2K243_MARM1</name>
<dbReference type="KEGG" id="mme:Marme_1865"/>
<dbReference type="eggNOG" id="ENOG5033K8C">
    <property type="taxonomic scope" value="Bacteria"/>
</dbReference>
<gene>
    <name evidence="1" type="ordered locus">Marme_1865</name>
</gene>
<proteinExistence type="predicted"/>
<evidence type="ECO:0000313" key="2">
    <source>
        <dbReference type="Proteomes" id="UP000001062"/>
    </source>
</evidence>
<dbReference type="RefSeq" id="WP_013661026.1">
    <property type="nucleotide sequence ID" value="NC_015276.1"/>
</dbReference>
<dbReference type="STRING" id="717774.Marme_1865"/>
<evidence type="ECO:0000313" key="1">
    <source>
        <dbReference type="EMBL" id="ADZ91121.1"/>
    </source>
</evidence>
<protein>
    <submittedName>
        <fullName evidence="1">Uncharacterized protein</fullName>
    </submittedName>
</protein>
<accession>F2K243</accession>